<dbReference type="SUPFAM" id="SSF51735">
    <property type="entry name" value="NAD(P)-binding Rossmann-fold domains"/>
    <property type="match status" value="1"/>
</dbReference>
<comment type="similarity">
    <text evidence="1">Belongs to the short-chain dehydrogenases/reductases (SDR) family.</text>
</comment>
<dbReference type="PANTHER" id="PTHR42760:SF115">
    <property type="entry name" value="3-OXOACYL-[ACYL-CARRIER-PROTEIN] REDUCTASE FABG"/>
    <property type="match status" value="1"/>
</dbReference>
<dbReference type="PANTHER" id="PTHR42760">
    <property type="entry name" value="SHORT-CHAIN DEHYDROGENASES/REDUCTASES FAMILY MEMBER"/>
    <property type="match status" value="1"/>
</dbReference>
<evidence type="ECO:0000313" key="4">
    <source>
        <dbReference type="EMBL" id="NSJ48448.1"/>
    </source>
</evidence>
<reference evidence="4" key="2">
    <citation type="submission" date="2020-02" db="EMBL/GenBank/DDBJ databases">
        <authorList>
            <person name="Littmann E."/>
            <person name="Sorbara M."/>
        </authorList>
    </citation>
    <scope>NUCLEOTIDE SEQUENCE</scope>
    <source>
        <strain evidence="4">MSK.1.17</strain>
    </source>
</reference>
<dbReference type="PROSITE" id="PS00061">
    <property type="entry name" value="ADH_SHORT"/>
    <property type="match status" value="1"/>
</dbReference>
<evidence type="ECO:0000256" key="2">
    <source>
        <dbReference type="ARBA" id="ARBA00023002"/>
    </source>
</evidence>
<keyword evidence="5" id="KW-1185">Reference proteome</keyword>
<keyword evidence="2" id="KW-0560">Oxidoreductase</keyword>
<dbReference type="AlphaFoldDB" id="A0AAW5BKD8"/>
<sequence>MSDLQNKVGIVTGGSSGIGFQIANVLAGDGATVYSISRTGAPKEGMGESVTGVIHLKGDISDMAAMKALVDEIAAKNGGCLDFLVNNAGATFKCRAESFPMDQFDRIMDVNVKYVFGMSQLCYPYLKQSAGRGRIINITSMSAHLGFSEVIPYCASKGAVLSMTRGLAVEWAQDNICVNSIAPGWFQSKMLEQVADPAREQKILSRMPLHSYGDTRDLGALASFLCGSGASYMTGQDFAVDGGALAFGY</sequence>
<evidence type="ECO:0000313" key="5">
    <source>
        <dbReference type="Proteomes" id="UP000669239"/>
    </source>
</evidence>
<comment type="caution">
    <text evidence="3">The sequence shown here is derived from an EMBL/GenBank/DDBJ whole genome shotgun (WGS) entry which is preliminary data.</text>
</comment>
<evidence type="ECO:0000313" key="3">
    <source>
        <dbReference type="EMBL" id="MCG4743898.1"/>
    </source>
</evidence>
<gene>
    <name evidence="4" type="ORF">G5B36_07010</name>
    <name evidence="3" type="ORF">L0N08_00560</name>
</gene>
<name>A0AAW5BKD8_9FIRM</name>
<dbReference type="Pfam" id="PF13561">
    <property type="entry name" value="adh_short_C2"/>
    <property type="match status" value="1"/>
</dbReference>
<dbReference type="GO" id="GO:0016616">
    <property type="term" value="F:oxidoreductase activity, acting on the CH-OH group of donors, NAD or NADP as acceptor"/>
    <property type="evidence" value="ECO:0007669"/>
    <property type="project" value="TreeGrafter"/>
</dbReference>
<dbReference type="InterPro" id="IPR036291">
    <property type="entry name" value="NAD(P)-bd_dom_sf"/>
</dbReference>
<dbReference type="FunFam" id="3.40.50.720:FF:000084">
    <property type="entry name" value="Short-chain dehydrogenase reductase"/>
    <property type="match status" value="1"/>
</dbReference>
<dbReference type="Proteomes" id="UP001299608">
    <property type="component" value="Unassembled WGS sequence"/>
</dbReference>
<reference evidence="4 5" key="1">
    <citation type="journal article" date="2020" name="Cell Host Microbe">
        <title>Functional and Genomic Variation between Human-Derived Isolates of Lachnospiraceae Reveals Inter- and Intra-Species Diversity.</title>
        <authorList>
            <person name="Sorbara M.T."/>
            <person name="Littmann E.R."/>
            <person name="Fontana E."/>
            <person name="Moody T.U."/>
            <person name="Kohout C.E."/>
            <person name="Gjonbalaj M."/>
            <person name="Eaton V."/>
            <person name="Seok R."/>
            <person name="Leiner I.M."/>
            <person name="Pamer E.G."/>
        </authorList>
    </citation>
    <scope>NUCLEOTIDE SEQUENCE [LARGE SCALE GENOMIC DNA]</scope>
    <source>
        <strain evidence="4 5">MSK.1.17</strain>
    </source>
</reference>
<proteinExistence type="inferred from homology"/>
<dbReference type="EMBL" id="JAAITT010000007">
    <property type="protein sequence ID" value="NSJ48448.1"/>
    <property type="molecule type" value="Genomic_DNA"/>
</dbReference>
<evidence type="ECO:0000313" key="6">
    <source>
        <dbReference type="Proteomes" id="UP001299608"/>
    </source>
</evidence>
<organism evidence="3 6">
    <name type="scientific">Enterocloster aldenensis</name>
    <dbReference type="NCBI Taxonomy" id="358742"/>
    <lineage>
        <taxon>Bacteria</taxon>
        <taxon>Bacillati</taxon>
        <taxon>Bacillota</taxon>
        <taxon>Clostridia</taxon>
        <taxon>Lachnospirales</taxon>
        <taxon>Lachnospiraceae</taxon>
        <taxon>Enterocloster</taxon>
    </lineage>
</organism>
<dbReference type="PRINTS" id="PR00081">
    <property type="entry name" value="GDHRDH"/>
</dbReference>
<dbReference type="RefSeq" id="WP_165641816.1">
    <property type="nucleotide sequence ID" value="NZ_BAABZL010000001.1"/>
</dbReference>
<protein>
    <submittedName>
        <fullName evidence="3">SDR family oxidoreductase</fullName>
    </submittedName>
</protein>
<dbReference type="EMBL" id="JAKNGE010000001">
    <property type="protein sequence ID" value="MCG4743898.1"/>
    <property type="molecule type" value="Genomic_DNA"/>
</dbReference>
<dbReference type="GO" id="GO:0008206">
    <property type="term" value="P:bile acid metabolic process"/>
    <property type="evidence" value="ECO:0007669"/>
    <property type="project" value="UniProtKB-ARBA"/>
</dbReference>
<dbReference type="GeneID" id="97204134"/>
<dbReference type="InterPro" id="IPR020904">
    <property type="entry name" value="Sc_DH/Rdtase_CS"/>
</dbReference>
<dbReference type="PRINTS" id="PR00080">
    <property type="entry name" value="SDRFAMILY"/>
</dbReference>
<evidence type="ECO:0000256" key="1">
    <source>
        <dbReference type="ARBA" id="ARBA00006484"/>
    </source>
</evidence>
<dbReference type="Gene3D" id="3.40.50.720">
    <property type="entry name" value="NAD(P)-binding Rossmann-like Domain"/>
    <property type="match status" value="1"/>
</dbReference>
<dbReference type="InterPro" id="IPR002347">
    <property type="entry name" value="SDR_fam"/>
</dbReference>
<reference evidence="3" key="3">
    <citation type="submission" date="2022-01" db="EMBL/GenBank/DDBJ databases">
        <title>Collection of gut derived symbiotic bacterial strains cultured from healthy donors.</title>
        <authorList>
            <person name="Lin H."/>
            <person name="Kohout C."/>
            <person name="Waligurski E."/>
            <person name="Pamer E.G."/>
        </authorList>
    </citation>
    <scope>NUCLEOTIDE SEQUENCE</scope>
    <source>
        <strain evidence="3">DFI.6.55</strain>
    </source>
</reference>
<accession>A0AAW5BKD8</accession>
<dbReference type="Proteomes" id="UP000669239">
    <property type="component" value="Unassembled WGS sequence"/>
</dbReference>